<sequence>MLGIFTSYNAQSWVIWDNLGDGTTAGASTIGVGSATSNPITGKVTVVPSFGAAAGKLNIFSAGSGLIQPPSGLYNNFAGASISNNVLKLESSQYANELVSITFNFEKEVIIEDLVVTDLDKNIKTSIFDNSQEWDDSFDITLDNGATFTSVSYGVSNGGNIAQGYAGATITTSSFDAGTYRSSDSRGSEWIRWVKSSAPTKTIKITFKLPNDLPRTRAAMSYYAIKVSSANLIDAVDDNFGVVSSGGKTGSVFANDKSSDGSVPTSLNTDVSLVNLGGLTGATINPDGTINIPANAAAGNYVLTYRICSPKGQTTNCDTATVTLVVPNQTDAVDDNFGVVSSGGKTGSVFANDKSSDGSVPTSLNTDVSLVNLGGLTGATINPDGTINIPANAAAGNYVLTYRICSPKGQTTNCDTATVTLVVPNQTDAVDDNFGVVSSGGKTGSVFANDKSSDGSVPTSLNTDVSLVNLGGLTGATINPDGTINIPANAAAGNYVLTYRICSPKGQTTNCDTATVTLVVPNQTDAVDDNFGVVSSGGKTGSVFANDKSSDGSVPTSLNTDVSLVNLGGLTGATINPDGTINIPANAAAGNYVLTYRICSPKGQTTNCDTATVTLSIAASKCYNSPTDNSSSVPVNHGVTVLGRAGVDNGNWPMIRNSAYTVLEGKTKGFVLTRNSNPEGTIVNPVVGMMVFDTDENSGKGCLKIYTGSGVGEGWKCFNTQTCP</sequence>
<dbReference type="PATRIC" id="fig|693978.17.peg.1785"/>
<protein>
    <submittedName>
        <fullName evidence="1">Uncharacterized protein</fullName>
    </submittedName>
</protein>
<evidence type="ECO:0000313" key="1">
    <source>
        <dbReference type="EMBL" id="AFD56684.1"/>
    </source>
</evidence>
<proteinExistence type="predicted"/>
<gene>
    <name evidence="1" type="ORF">RA0C_1803</name>
</gene>
<accession>H8MDH7</accession>
<evidence type="ECO:0000313" key="2">
    <source>
        <dbReference type="Proteomes" id="UP000010093"/>
    </source>
</evidence>
<dbReference type="InterPro" id="IPR025660">
    <property type="entry name" value="Pept_his_AS"/>
</dbReference>
<dbReference type="AlphaFoldDB" id="H8MDH7"/>
<dbReference type="HOGENOM" id="CLU_014481_0_0_10"/>
<reference evidence="1 2" key="1">
    <citation type="journal article" date="2012" name="J. Bacteriol.">
        <title>Complete genome sequence of Riemerella anatipestifer reference strain.</title>
        <authorList>
            <person name="Wang X."/>
            <person name="Zhu D."/>
            <person name="Wang M."/>
            <person name="Cheng A."/>
            <person name="Jia R."/>
            <person name="Zhou Y."/>
            <person name="Chen Z."/>
            <person name="Luo Q."/>
            <person name="Liu F."/>
            <person name="Wang Y."/>
            <person name="Chen X.Y."/>
        </authorList>
    </citation>
    <scope>NUCLEOTIDE SEQUENCE [LARGE SCALE GENOMIC DNA]</scope>
    <source>
        <strain evidence="2">DSM 15868</strain>
    </source>
</reference>
<dbReference type="PROSITE" id="PS00639">
    <property type="entry name" value="THIOL_PROTEASE_HIS"/>
    <property type="match status" value="1"/>
</dbReference>
<name>H8MDH7_RIEAD</name>
<dbReference type="EMBL" id="CP003388">
    <property type="protein sequence ID" value="AFD56684.1"/>
    <property type="molecule type" value="Genomic_DNA"/>
</dbReference>
<organism evidence="1 2">
    <name type="scientific">Riemerella anatipestifer (strain ATCC 11845 / DSM 15868 / JCM 9532 / NCTC 11014)</name>
    <dbReference type="NCBI Taxonomy" id="693978"/>
    <lineage>
        <taxon>Bacteria</taxon>
        <taxon>Pseudomonadati</taxon>
        <taxon>Bacteroidota</taxon>
        <taxon>Flavobacteriia</taxon>
        <taxon>Flavobacteriales</taxon>
        <taxon>Weeksellaceae</taxon>
        <taxon>Riemerella</taxon>
    </lineage>
</organism>
<dbReference type="Proteomes" id="UP000010093">
    <property type="component" value="Chromosome"/>
</dbReference>
<dbReference type="KEGG" id="rai:RA0C_1803"/>